<organism evidence="1 2">
    <name type="scientific">Haloarcula quadrata</name>
    <dbReference type="NCBI Taxonomy" id="182779"/>
    <lineage>
        <taxon>Archaea</taxon>
        <taxon>Methanobacteriati</taxon>
        <taxon>Methanobacteriota</taxon>
        <taxon>Stenosarchaea group</taxon>
        <taxon>Halobacteria</taxon>
        <taxon>Halobacteriales</taxon>
        <taxon>Haloarculaceae</taxon>
        <taxon>Haloarcula</taxon>
    </lineage>
</organism>
<dbReference type="RefSeq" id="WP_167467371.1">
    <property type="nucleotide sequence ID" value="NZ_RBWW01000001.1"/>
</dbReference>
<name>A0A495R660_9EURY</name>
<dbReference type="Proteomes" id="UP000268233">
    <property type="component" value="Unassembled WGS sequence"/>
</dbReference>
<dbReference type="EMBL" id="RBWW01000001">
    <property type="protein sequence ID" value="RKS82742.1"/>
    <property type="molecule type" value="Genomic_DNA"/>
</dbReference>
<accession>A0A495R660</accession>
<gene>
    <name evidence="1" type="ORF">BDK61_2057</name>
</gene>
<comment type="caution">
    <text evidence="1">The sequence shown here is derived from an EMBL/GenBank/DDBJ whole genome shotgun (WGS) entry which is preliminary data.</text>
</comment>
<proteinExistence type="predicted"/>
<dbReference type="AlphaFoldDB" id="A0A495R660"/>
<sequence>MQEPPHIDDSSPTAVETLLQTALEATDDDQAKYHLREAYQKCIVGEDEPSEPR</sequence>
<evidence type="ECO:0000313" key="2">
    <source>
        <dbReference type="Proteomes" id="UP000268233"/>
    </source>
</evidence>
<protein>
    <submittedName>
        <fullName evidence="1">Uncharacterized protein</fullName>
    </submittedName>
</protein>
<evidence type="ECO:0000313" key="1">
    <source>
        <dbReference type="EMBL" id="RKS82742.1"/>
    </source>
</evidence>
<reference evidence="1 2" key="1">
    <citation type="submission" date="2018-10" db="EMBL/GenBank/DDBJ databases">
        <title>Genomic Encyclopedia of Archaeal and Bacterial Type Strains, Phase II (KMG-II): from individual species to whole genera.</title>
        <authorList>
            <person name="Goeker M."/>
        </authorList>
    </citation>
    <scope>NUCLEOTIDE SEQUENCE [LARGE SCALE GENOMIC DNA]</scope>
    <source>
        <strain evidence="1 2">DSM 11927</strain>
    </source>
</reference>
<keyword evidence="2" id="KW-1185">Reference proteome</keyword>